<comment type="caution">
    <text evidence="2">The sequence shown here is derived from an EMBL/GenBank/DDBJ whole genome shotgun (WGS) entry which is preliminary data.</text>
</comment>
<proteinExistence type="predicted"/>
<evidence type="ECO:0000313" key="3">
    <source>
        <dbReference type="Proteomes" id="UP000092382"/>
    </source>
</evidence>
<feature type="compositionally biased region" description="Polar residues" evidence="1">
    <location>
        <begin position="111"/>
        <end position="126"/>
    </location>
</feature>
<name>A0A1B7VPW4_APHFL</name>
<evidence type="ECO:0000256" key="1">
    <source>
        <dbReference type="SAM" id="MobiDB-lite"/>
    </source>
</evidence>
<feature type="compositionally biased region" description="Polar residues" evidence="1">
    <location>
        <begin position="37"/>
        <end position="55"/>
    </location>
</feature>
<accession>A0A1B7VPW4</accession>
<feature type="compositionally biased region" description="Low complexity" evidence="1">
    <location>
        <begin position="92"/>
        <end position="102"/>
    </location>
</feature>
<gene>
    <name evidence="2" type="ORF">AN481_15465</name>
</gene>
<feature type="region of interest" description="Disordered" evidence="1">
    <location>
        <begin position="36"/>
        <end position="55"/>
    </location>
</feature>
<dbReference type="Proteomes" id="UP000092382">
    <property type="component" value="Unassembled WGS sequence"/>
</dbReference>
<sequence>MNKSFLPVHKIILATIAGISFAVIVVLEPTLADINQPFGSAESNQNNNPLSSDGSNFMLDMIHRANFGSIQWNADEQNQQLDAAAEAFKAQQQKLLQTQNKQNPDTPKIKSGQNSWPSQILPSSDK</sequence>
<dbReference type="EMBL" id="LJOY01000061">
    <property type="protein sequence ID" value="OBQ22599.1"/>
    <property type="molecule type" value="Genomic_DNA"/>
</dbReference>
<evidence type="ECO:0000313" key="2">
    <source>
        <dbReference type="EMBL" id="OBQ22599.1"/>
    </source>
</evidence>
<dbReference type="PATRIC" id="fig|1710894.3.peg.1665"/>
<dbReference type="STRING" id="1803587.GCA_001593825_03744"/>
<organism evidence="2 3">
    <name type="scientific">Aphanizomenon flos-aquae LD13</name>
    <dbReference type="NCBI Taxonomy" id="1710894"/>
    <lineage>
        <taxon>Bacteria</taxon>
        <taxon>Bacillati</taxon>
        <taxon>Cyanobacteriota</taxon>
        <taxon>Cyanophyceae</taxon>
        <taxon>Nostocales</taxon>
        <taxon>Aphanizomenonaceae</taxon>
        <taxon>Aphanizomenon</taxon>
    </lineage>
</organism>
<reference evidence="2 3" key="1">
    <citation type="submission" date="2015-09" db="EMBL/GenBank/DDBJ databases">
        <title>Whole genome shotgun sequence assembly of Aphanizomenon flos-aquae UKL13.</title>
        <authorList>
            <person name="Driscoll C."/>
        </authorList>
    </citation>
    <scope>NUCLEOTIDE SEQUENCE [LARGE SCALE GENOMIC DNA]</scope>
    <source>
        <strain evidence="2">MDT13</strain>
    </source>
</reference>
<protein>
    <submittedName>
        <fullName evidence="2">Uncharacterized protein</fullName>
    </submittedName>
</protein>
<feature type="region of interest" description="Disordered" evidence="1">
    <location>
        <begin position="92"/>
        <end position="126"/>
    </location>
</feature>
<dbReference type="AlphaFoldDB" id="A0A1B7VPW4"/>